<dbReference type="SUPFAM" id="SSF50182">
    <property type="entry name" value="Sm-like ribonucleoproteins"/>
    <property type="match status" value="1"/>
</dbReference>
<dbReference type="InterPro" id="IPR010920">
    <property type="entry name" value="LSM_dom_sf"/>
</dbReference>
<reference evidence="3 4" key="1">
    <citation type="journal article" date="2019" name="Sci. Rep.">
        <title>Orb-weaving spider Araneus ventricosus genome elucidates the spidroin gene catalogue.</title>
        <authorList>
            <person name="Kono N."/>
            <person name="Nakamura H."/>
            <person name="Ohtoshi R."/>
            <person name="Moran D.A.P."/>
            <person name="Shinohara A."/>
            <person name="Yoshida Y."/>
            <person name="Fujiwara M."/>
            <person name="Mori M."/>
            <person name="Tomita M."/>
            <person name="Arakawa K."/>
        </authorList>
    </citation>
    <scope>NUCLEOTIDE SEQUENCE [LARGE SCALE GENOMIC DNA]</scope>
</reference>
<dbReference type="AlphaFoldDB" id="A0A4Y2EJF2"/>
<keyword evidence="4" id="KW-1185">Reference proteome</keyword>
<dbReference type="Gene3D" id="2.30.30.100">
    <property type="match status" value="1"/>
</dbReference>
<organism evidence="3 4">
    <name type="scientific">Araneus ventricosus</name>
    <name type="common">Orbweaver spider</name>
    <name type="synonym">Epeira ventricosa</name>
    <dbReference type="NCBI Taxonomy" id="182803"/>
    <lineage>
        <taxon>Eukaryota</taxon>
        <taxon>Metazoa</taxon>
        <taxon>Ecdysozoa</taxon>
        <taxon>Arthropoda</taxon>
        <taxon>Chelicerata</taxon>
        <taxon>Arachnida</taxon>
        <taxon>Araneae</taxon>
        <taxon>Araneomorphae</taxon>
        <taxon>Entelegynae</taxon>
        <taxon>Araneoidea</taxon>
        <taxon>Araneidae</taxon>
        <taxon>Araneus</taxon>
    </lineage>
</organism>
<dbReference type="GO" id="GO:0006398">
    <property type="term" value="P:mRNA 3'-end processing by stem-loop binding and cleavage"/>
    <property type="evidence" value="ECO:0007669"/>
    <property type="project" value="TreeGrafter"/>
</dbReference>
<feature type="compositionally biased region" description="Basic residues" evidence="1">
    <location>
        <begin position="168"/>
        <end position="177"/>
    </location>
</feature>
<evidence type="ECO:0000313" key="4">
    <source>
        <dbReference type="Proteomes" id="UP000499080"/>
    </source>
</evidence>
<protein>
    <recommendedName>
        <fullName evidence="2">Sm domain-containing protein</fullName>
    </recommendedName>
</protein>
<accession>A0A4Y2EJF2</accession>
<evidence type="ECO:0000259" key="2">
    <source>
        <dbReference type="SMART" id="SM00651"/>
    </source>
</evidence>
<sequence length="203" mass="23526">MSSRHLDRRHSSKESSRRDRDSSRRSSPGPIKVRNDNELPSEFGRQSTEPPSKDDENTVLKRMKTAFTHSPLNALYQCINENRKIKIWTRNFEEIRGICTGYVVAFDKHWNLILSDVDEVYLKPKKSKYPYLEVDDLPELSPKAPKVKKPKTPEEEAAQKAAEEAAAKKPKKIKKKQCRESSQRHLKQLFIRGNNIIMIALLK</sequence>
<feature type="compositionally biased region" description="Basic and acidic residues" evidence="1">
    <location>
        <begin position="151"/>
        <end position="167"/>
    </location>
</feature>
<feature type="domain" description="Sm" evidence="2">
    <location>
        <begin position="73"/>
        <end position="201"/>
    </location>
</feature>
<dbReference type="EMBL" id="BGPR01000599">
    <property type="protein sequence ID" value="GBM27974.1"/>
    <property type="molecule type" value="Genomic_DNA"/>
</dbReference>
<evidence type="ECO:0000256" key="1">
    <source>
        <dbReference type="SAM" id="MobiDB-lite"/>
    </source>
</evidence>
<dbReference type="SMART" id="SM00651">
    <property type="entry name" value="Sm"/>
    <property type="match status" value="1"/>
</dbReference>
<dbReference type="PANTHER" id="PTHR21415">
    <property type="entry name" value="U7 SNRNA-ASSOCIATED SM-LIKE PROTEIN LSM11"/>
    <property type="match status" value="1"/>
</dbReference>
<gene>
    <name evidence="3" type="ORF">AVEN_20585_1</name>
</gene>
<dbReference type="InterPro" id="IPR001163">
    <property type="entry name" value="Sm_dom_euk/arc"/>
</dbReference>
<dbReference type="GO" id="GO:0005683">
    <property type="term" value="C:U7 snRNP"/>
    <property type="evidence" value="ECO:0007669"/>
    <property type="project" value="TreeGrafter"/>
</dbReference>
<dbReference type="Proteomes" id="UP000499080">
    <property type="component" value="Unassembled WGS sequence"/>
</dbReference>
<feature type="region of interest" description="Disordered" evidence="1">
    <location>
        <begin position="140"/>
        <end position="182"/>
    </location>
</feature>
<dbReference type="PANTHER" id="PTHR21415:SF1">
    <property type="entry name" value="U7 SNRNA-ASSOCIATED SM-LIKE PROTEIN LSM11"/>
    <property type="match status" value="1"/>
</dbReference>
<name>A0A4Y2EJF2_ARAVE</name>
<dbReference type="GO" id="GO:0071209">
    <property type="term" value="F:U7 snRNA binding"/>
    <property type="evidence" value="ECO:0007669"/>
    <property type="project" value="InterPro"/>
</dbReference>
<feature type="compositionally biased region" description="Basic and acidic residues" evidence="1">
    <location>
        <begin position="12"/>
        <end position="24"/>
    </location>
</feature>
<dbReference type="InterPro" id="IPR039267">
    <property type="entry name" value="Lsm11"/>
</dbReference>
<dbReference type="OrthoDB" id="10002367at2759"/>
<evidence type="ECO:0000313" key="3">
    <source>
        <dbReference type="EMBL" id="GBM27974.1"/>
    </source>
</evidence>
<feature type="compositionally biased region" description="Basic residues" evidence="1">
    <location>
        <begin position="1"/>
        <end position="11"/>
    </location>
</feature>
<feature type="region of interest" description="Disordered" evidence="1">
    <location>
        <begin position="1"/>
        <end position="57"/>
    </location>
</feature>
<comment type="caution">
    <text evidence="3">The sequence shown here is derived from an EMBL/GenBank/DDBJ whole genome shotgun (WGS) entry which is preliminary data.</text>
</comment>
<proteinExistence type="predicted"/>